<proteinExistence type="predicted"/>
<gene>
    <name evidence="1" type="ORF">Ae201684_001995</name>
</gene>
<dbReference type="AlphaFoldDB" id="A0A6G0XRL0"/>
<comment type="caution">
    <text evidence="1">The sequence shown here is derived from an EMBL/GenBank/DDBJ whole genome shotgun (WGS) entry which is preliminary data.</text>
</comment>
<organism evidence="1 2">
    <name type="scientific">Aphanomyces euteiches</name>
    <dbReference type="NCBI Taxonomy" id="100861"/>
    <lineage>
        <taxon>Eukaryota</taxon>
        <taxon>Sar</taxon>
        <taxon>Stramenopiles</taxon>
        <taxon>Oomycota</taxon>
        <taxon>Saprolegniomycetes</taxon>
        <taxon>Saprolegniales</taxon>
        <taxon>Verrucalvaceae</taxon>
        <taxon>Aphanomyces</taxon>
    </lineage>
</organism>
<dbReference type="VEuPathDB" id="FungiDB:AeMF1_011762"/>
<evidence type="ECO:0000313" key="2">
    <source>
        <dbReference type="Proteomes" id="UP000481153"/>
    </source>
</evidence>
<evidence type="ECO:0000313" key="1">
    <source>
        <dbReference type="EMBL" id="KAF0743203.1"/>
    </source>
</evidence>
<sequence>MSSTEEEKPAKKKQRTMDLLRRPPTLQTRTFLEPLPHDIVFTQILSWSAGLLDLRDLLTLSMVSRSFYYTMDHKYWDAILNSSELIHMRHGVTYSKLKPRRRVAYVVALRMCHHCRRICNHNIAALRLVRGNFKVCGRCGKLPEYKEVTYTEVMDMYSLKRKQLDTIPSRIQSLRGGHRRLFLLKDVLELAVRVNAPVKAGYKLDKSL</sequence>
<accession>A0A6G0XRL0</accession>
<evidence type="ECO:0008006" key="3">
    <source>
        <dbReference type="Google" id="ProtNLM"/>
    </source>
</evidence>
<dbReference type="EMBL" id="VJMJ01000020">
    <property type="protein sequence ID" value="KAF0743203.1"/>
    <property type="molecule type" value="Genomic_DNA"/>
</dbReference>
<keyword evidence="2" id="KW-1185">Reference proteome</keyword>
<reference evidence="1 2" key="1">
    <citation type="submission" date="2019-07" db="EMBL/GenBank/DDBJ databases">
        <title>Genomics analysis of Aphanomyces spp. identifies a new class of oomycete effector associated with host adaptation.</title>
        <authorList>
            <person name="Gaulin E."/>
        </authorList>
    </citation>
    <scope>NUCLEOTIDE SEQUENCE [LARGE SCALE GENOMIC DNA]</scope>
    <source>
        <strain evidence="1 2">ATCC 201684</strain>
    </source>
</reference>
<protein>
    <recommendedName>
        <fullName evidence="3">F-box domain-containing protein</fullName>
    </recommendedName>
</protein>
<name>A0A6G0XRL0_9STRA</name>
<dbReference type="Proteomes" id="UP000481153">
    <property type="component" value="Unassembled WGS sequence"/>
</dbReference>